<dbReference type="AlphaFoldDB" id="A0A815UJ67"/>
<dbReference type="InterPro" id="IPR000653">
    <property type="entry name" value="DegT/StrS_aminotransferase"/>
</dbReference>
<proteinExistence type="predicted"/>
<evidence type="ECO:0000313" key="2">
    <source>
        <dbReference type="Proteomes" id="UP000663828"/>
    </source>
</evidence>
<dbReference type="GO" id="GO:0000271">
    <property type="term" value="P:polysaccharide biosynthetic process"/>
    <property type="evidence" value="ECO:0007669"/>
    <property type="project" value="TreeGrafter"/>
</dbReference>
<dbReference type="GO" id="GO:0030170">
    <property type="term" value="F:pyridoxal phosphate binding"/>
    <property type="evidence" value="ECO:0007669"/>
    <property type="project" value="TreeGrafter"/>
</dbReference>
<gene>
    <name evidence="1" type="ORF">XAT740_LOCUS40941</name>
</gene>
<feature type="non-terminal residue" evidence="1">
    <location>
        <position position="140"/>
    </location>
</feature>
<accession>A0A815UJ67</accession>
<comment type="caution">
    <text evidence="1">The sequence shown here is derived from an EMBL/GenBank/DDBJ whole genome shotgun (WGS) entry which is preliminary data.</text>
</comment>
<dbReference type="PANTHER" id="PTHR30244">
    <property type="entry name" value="TRANSAMINASE"/>
    <property type="match status" value="1"/>
</dbReference>
<protein>
    <submittedName>
        <fullName evidence="1">Uncharacterized protein</fullName>
    </submittedName>
</protein>
<dbReference type="Pfam" id="PF01041">
    <property type="entry name" value="DegT_DnrJ_EryC1"/>
    <property type="match status" value="1"/>
</dbReference>
<sequence>MTSETSSSSEWKTTITNEWRARRLAETKDVSLLFPLAMNPFGEDEILAMTDVLLTGRLTLGKQIEHAEKKFAEIVGVPYAVMVNSGSSANLLAVSAIANKLRTRHCQAGDHVLVPAVSWSTSVFPLIQHGLRPIFVDVDP</sequence>
<name>A0A815UJ67_ADIRI</name>
<organism evidence="1 2">
    <name type="scientific">Adineta ricciae</name>
    <name type="common">Rotifer</name>
    <dbReference type="NCBI Taxonomy" id="249248"/>
    <lineage>
        <taxon>Eukaryota</taxon>
        <taxon>Metazoa</taxon>
        <taxon>Spiralia</taxon>
        <taxon>Gnathifera</taxon>
        <taxon>Rotifera</taxon>
        <taxon>Eurotatoria</taxon>
        <taxon>Bdelloidea</taxon>
        <taxon>Adinetida</taxon>
        <taxon>Adinetidae</taxon>
        <taxon>Adineta</taxon>
    </lineage>
</organism>
<dbReference type="EMBL" id="CAJNOR010004723">
    <property type="protein sequence ID" value="CAF1523315.1"/>
    <property type="molecule type" value="Genomic_DNA"/>
</dbReference>
<dbReference type="Proteomes" id="UP000663828">
    <property type="component" value="Unassembled WGS sequence"/>
</dbReference>
<dbReference type="InterPro" id="IPR015421">
    <property type="entry name" value="PyrdxlP-dep_Trfase_major"/>
</dbReference>
<dbReference type="PANTHER" id="PTHR30244:SF34">
    <property type="entry name" value="DTDP-4-AMINO-4,6-DIDEOXYGALACTOSE TRANSAMINASE"/>
    <property type="match status" value="1"/>
</dbReference>
<dbReference type="GO" id="GO:0008483">
    <property type="term" value="F:transaminase activity"/>
    <property type="evidence" value="ECO:0007669"/>
    <property type="project" value="TreeGrafter"/>
</dbReference>
<evidence type="ECO:0000313" key="1">
    <source>
        <dbReference type="EMBL" id="CAF1523315.1"/>
    </source>
</evidence>
<reference evidence="1" key="1">
    <citation type="submission" date="2021-02" db="EMBL/GenBank/DDBJ databases">
        <authorList>
            <person name="Nowell W R."/>
        </authorList>
    </citation>
    <scope>NUCLEOTIDE SEQUENCE</scope>
</reference>
<dbReference type="Gene3D" id="3.40.640.10">
    <property type="entry name" value="Type I PLP-dependent aspartate aminotransferase-like (Major domain)"/>
    <property type="match status" value="1"/>
</dbReference>
<dbReference type="SUPFAM" id="SSF53383">
    <property type="entry name" value="PLP-dependent transferases"/>
    <property type="match status" value="1"/>
</dbReference>
<keyword evidence="2" id="KW-1185">Reference proteome</keyword>
<dbReference type="InterPro" id="IPR015424">
    <property type="entry name" value="PyrdxlP-dep_Trfase"/>
</dbReference>